<dbReference type="InterPro" id="IPR050373">
    <property type="entry name" value="Fibrinogen_C-term_domain"/>
</dbReference>
<dbReference type="GO" id="GO:0005615">
    <property type="term" value="C:extracellular space"/>
    <property type="evidence" value="ECO:0007669"/>
    <property type="project" value="TreeGrafter"/>
</dbReference>
<dbReference type="PROSITE" id="PS00514">
    <property type="entry name" value="FIBRINOGEN_C_1"/>
    <property type="match status" value="2"/>
</dbReference>
<keyword evidence="1" id="KW-1015">Disulfide bond</keyword>
<dbReference type="Gene3D" id="3.90.215.10">
    <property type="entry name" value="Gamma Fibrinogen, chain A, domain 1"/>
    <property type="match status" value="2"/>
</dbReference>
<dbReference type="SMART" id="SM00186">
    <property type="entry name" value="FBG"/>
    <property type="match status" value="1"/>
</dbReference>
<evidence type="ECO:0000256" key="1">
    <source>
        <dbReference type="ARBA" id="ARBA00023157"/>
    </source>
</evidence>
<proteinExistence type="predicted"/>
<reference evidence="3 4" key="1">
    <citation type="submission" date="2019-01" db="EMBL/GenBank/DDBJ databases">
        <title>A draft genome assembly of the solar-powered sea slug Elysia chlorotica.</title>
        <authorList>
            <person name="Cai H."/>
            <person name="Li Q."/>
            <person name="Fang X."/>
            <person name="Li J."/>
            <person name="Curtis N.E."/>
            <person name="Altenburger A."/>
            <person name="Shibata T."/>
            <person name="Feng M."/>
            <person name="Maeda T."/>
            <person name="Schwartz J.A."/>
            <person name="Shigenobu S."/>
            <person name="Lundholm N."/>
            <person name="Nishiyama T."/>
            <person name="Yang H."/>
            <person name="Hasebe M."/>
            <person name="Li S."/>
            <person name="Pierce S.K."/>
            <person name="Wang J."/>
        </authorList>
    </citation>
    <scope>NUCLEOTIDE SEQUENCE [LARGE SCALE GENOMIC DNA]</scope>
    <source>
        <strain evidence="3">EC2010</strain>
        <tissue evidence="3">Whole organism of an adult</tissue>
    </source>
</reference>
<dbReference type="PANTHER" id="PTHR19143:SF458">
    <property type="entry name" value="FIBRINOGEN C-TERMINAL DOMAIN-CONTAINING PROTEIN-RELATED"/>
    <property type="match status" value="1"/>
</dbReference>
<feature type="domain" description="Fibrinogen C-terminal" evidence="2">
    <location>
        <begin position="1"/>
        <end position="198"/>
    </location>
</feature>
<keyword evidence="4" id="KW-1185">Reference proteome</keyword>
<name>A0A3S1I0J7_ELYCH</name>
<dbReference type="Proteomes" id="UP000271974">
    <property type="component" value="Unassembled WGS sequence"/>
</dbReference>
<evidence type="ECO:0000259" key="2">
    <source>
        <dbReference type="PROSITE" id="PS51406"/>
    </source>
</evidence>
<dbReference type="InterPro" id="IPR014716">
    <property type="entry name" value="Fibrinogen_a/b/g_C_1"/>
</dbReference>
<comment type="caution">
    <text evidence="3">The sequence shown here is derived from an EMBL/GenBank/DDBJ whole genome shotgun (WGS) entry which is preliminary data.</text>
</comment>
<gene>
    <name evidence="3" type="ORF">EGW08_002377</name>
</gene>
<evidence type="ECO:0000313" key="3">
    <source>
        <dbReference type="EMBL" id="RUS89847.1"/>
    </source>
</evidence>
<dbReference type="PROSITE" id="PS51406">
    <property type="entry name" value="FIBRINOGEN_C_2"/>
    <property type="match status" value="2"/>
</dbReference>
<sequence>MGYDVTKTFRPYEIIEGSDGQGPILCDTHTDGGGWIVFQRRTTGDVDFYRDWTEYREGFGSMSGDFWMGNERIHQLSSEKAYELRVDLRYQGKETFAVYESFIIESEADLYKIKLGTYHGTAGNNMHNLQAFSTFDRDNDKSTFNCAISWHGAWWYEKCHRSNLNGQWGATNNRGPRWEGFSGTNPVTFSEMKIRRVPRPQVGYKIKLGTYHGTAGNNMHNLQAFSTFDRDNDKSTFNCAISWHGAWWYEKCHRSNLNGQWGATNNRGPRWEGFSGTNPVTFSEMKIRRVPRPQVG</sequence>
<organism evidence="3 4">
    <name type="scientific">Elysia chlorotica</name>
    <name type="common">Eastern emerald elysia</name>
    <name type="synonym">Sea slug</name>
    <dbReference type="NCBI Taxonomy" id="188477"/>
    <lineage>
        <taxon>Eukaryota</taxon>
        <taxon>Metazoa</taxon>
        <taxon>Spiralia</taxon>
        <taxon>Lophotrochozoa</taxon>
        <taxon>Mollusca</taxon>
        <taxon>Gastropoda</taxon>
        <taxon>Heterobranchia</taxon>
        <taxon>Euthyneura</taxon>
        <taxon>Panpulmonata</taxon>
        <taxon>Sacoglossa</taxon>
        <taxon>Placobranchoidea</taxon>
        <taxon>Plakobranchidae</taxon>
        <taxon>Elysia</taxon>
    </lineage>
</organism>
<dbReference type="STRING" id="188477.A0A3S1I0J7"/>
<dbReference type="PANTHER" id="PTHR19143">
    <property type="entry name" value="FIBRINOGEN/TENASCIN/ANGIOPOEITIN"/>
    <property type="match status" value="1"/>
</dbReference>
<accession>A0A3S1I0J7</accession>
<dbReference type="CDD" id="cd00087">
    <property type="entry name" value="FReD"/>
    <property type="match status" value="1"/>
</dbReference>
<dbReference type="AlphaFoldDB" id="A0A3S1I0J7"/>
<dbReference type="InterPro" id="IPR002181">
    <property type="entry name" value="Fibrinogen_a/b/g_C_dom"/>
</dbReference>
<dbReference type="InterPro" id="IPR036056">
    <property type="entry name" value="Fibrinogen-like_C"/>
</dbReference>
<protein>
    <recommendedName>
        <fullName evidence="2">Fibrinogen C-terminal domain-containing protein</fullName>
    </recommendedName>
</protein>
<dbReference type="OrthoDB" id="6273946at2759"/>
<dbReference type="Pfam" id="PF00147">
    <property type="entry name" value="Fibrinogen_C"/>
    <property type="match status" value="2"/>
</dbReference>
<feature type="domain" description="Fibrinogen C-terminal" evidence="2">
    <location>
        <begin position="203"/>
        <end position="291"/>
    </location>
</feature>
<evidence type="ECO:0000313" key="4">
    <source>
        <dbReference type="Proteomes" id="UP000271974"/>
    </source>
</evidence>
<dbReference type="InterPro" id="IPR020837">
    <property type="entry name" value="Fibrinogen_CS"/>
</dbReference>
<dbReference type="SUPFAM" id="SSF56496">
    <property type="entry name" value="Fibrinogen C-terminal domain-like"/>
    <property type="match status" value="2"/>
</dbReference>
<dbReference type="EMBL" id="RQTK01000046">
    <property type="protein sequence ID" value="RUS89847.1"/>
    <property type="molecule type" value="Genomic_DNA"/>
</dbReference>